<name>A0A1R3GSA7_9ROSI</name>
<reference evidence="2" key="1">
    <citation type="submission" date="2013-09" db="EMBL/GenBank/DDBJ databases">
        <title>Corchorus olitorius genome sequencing.</title>
        <authorList>
            <person name="Alam M."/>
            <person name="Haque M.S."/>
            <person name="Islam M.S."/>
            <person name="Emdad E.M."/>
            <person name="Islam M.M."/>
            <person name="Ahmed B."/>
            <person name="Halim A."/>
            <person name="Hossen Q.M.M."/>
            <person name="Hossain M.Z."/>
            <person name="Ahmed R."/>
            <person name="Khan M.M."/>
            <person name="Islam R."/>
            <person name="Rashid M.M."/>
            <person name="Khan S.A."/>
            <person name="Rahman M.S."/>
            <person name="Alam M."/>
            <person name="Yahiya A.S."/>
            <person name="Khan M.S."/>
            <person name="Azam M.S."/>
            <person name="Haque T."/>
            <person name="Lashkar M.Z.H."/>
            <person name="Akhand A.I."/>
            <person name="Morshed G."/>
            <person name="Roy S."/>
            <person name="Uddin K.S."/>
            <person name="Rabeya T."/>
            <person name="Hossain A.S."/>
            <person name="Chowdhury A."/>
            <person name="Snigdha A.R."/>
            <person name="Mortoza M.S."/>
            <person name="Matin S.A."/>
            <person name="Hoque S.M.E."/>
            <person name="Islam M.K."/>
            <person name="Roy D.K."/>
            <person name="Haider R."/>
            <person name="Moosa M.M."/>
            <person name="Elias S.M."/>
            <person name="Hasan A.M."/>
            <person name="Jahan S."/>
            <person name="Shafiuddin M."/>
            <person name="Mahmood N."/>
            <person name="Shommy N.S."/>
        </authorList>
    </citation>
    <scope>NUCLEOTIDE SEQUENCE [LARGE SCALE GENOMIC DNA]</scope>
    <source>
        <strain evidence="2">cv. O-4</strain>
    </source>
</reference>
<gene>
    <name evidence="1" type="ORF">COLO4_33625</name>
</gene>
<dbReference type="Proteomes" id="UP000187203">
    <property type="component" value="Unassembled WGS sequence"/>
</dbReference>
<accession>A0A1R3GSA7</accession>
<dbReference type="EMBL" id="AWUE01021787">
    <property type="protein sequence ID" value="OMO60995.1"/>
    <property type="molecule type" value="Genomic_DNA"/>
</dbReference>
<dbReference type="AlphaFoldDB" id="A0A1R3GSA7"/>
<evidence type="ECO:0000313" key="1">
    <source>
        <dbReference type="EMBL" id="OMO60995.1"/>
    </source>
</evidence>
<evidence type="ECO:0000313" key="2">
    <source>
        <dbReference type="Proteomes" id="UP000187203"/>
    </source>
</evidence>
<proteinExistence type="predicted"/>
<comment type="caution">
    <text evidence="1">The sequence shown here is derived from an EMBL/GenBank/DDBJ whole genome shotgun (WGS) entry which is preliminary data.</text>
</comment>
<dbReference type="OrthoDB" id="1939276at2759"/>
<organism evidence="1 2">
    <name type="scientific">Corchorus olitorius</name>
    <dbReference type="NCBI Taxonomy" id="93759"/>
    <lineage>
        <taxon>Eukaryota</taxon>
        <taxon>Viridiplantae</taxon>
        <taxon>Streptophyta</taxon>
        <taxon>Embryophyta</taxon>
        <taxon>Tracheophyta</taxon>
        <taxon>Spermatophyta</taxon>
        <taxon>Magnoliopsida</taxon>
        <taxon>eudicotyledons</taxon>
        <taxon>Gunneridae</taxon>
        <taxon>Pentapetalae</taxon>
        <taxon>rosids</taxon>
        <taxon>malvids</taxon>
        <taxon>Malvales</taxon>
        <taxon>Malvaceae</taxon>
        <taxon>Grewioideae</taxon>
        <taxon>Apeibeae</taxon>
        <taxon>Corchorus</taxon>
    </lineage>
</organism>
<sequence length="94" mass="10717">MAIVPAYRLKNIMIYGHITEPYVIGFIEFLLKKAMVLERLVVSTDTALKPSQRPDICGVTYGKKDVFTAKKRLEFSQKLLSLPRVSKRAVIQFS</sequence>
<protein>
    <submittedName>
        <fullName evidence="1">F-box protein</fullName>
    </submittedName>
</protein>
<keyword evidence="2" id="KW-1185">Reference proteome</keyword>